<dbReference type="Proteomes" id="UP000250462">
    <property type="component" value="Unassembled WGS sequence"/>
</dbReference>
<comment type="caution">
    <text evidence="3">The sequence shown here is derived from an EMBL/GenBank/DDBJ whole genome shotgun (WGS) entry which is preliminary data.</text>
</comment>
<reference evidence="3 4" key="1">
    <citation type="submission" date="2018-06" db="EMBL/GenBank/DDBJ databases">
        <title>Phytoactinopolyspora halophila sp. nov., a novel halophilic actinomycete isolated from a saline soil in China.</title>
        <authorList>
            <person name="Tang S.-K."/>
        </authorList>
    </citation>
    <scope>NUCLEOTIDE SEQUENCE [LARGE SCALE GENOMIC DNA]</scope>
    <source>
        <strain evidence="3 4">YIM 96934</strain>
    </source>
</reference>
<dbReference type="RefSeq" id="WP_112260056.1">
    <property type="nucleotide sequence ID" value="NZ_QMIG01000030.1"/>
</dbReference>
<dbReference type="InterPro" id="IPR020904">
    <property type="entry name" value="Sc_DH/Rdtase_CS"/>
</dbReference>
<dbReference type="SUPFAM" id="SSF51735">
    <property type="entry name" value="NAD(P)-binding Rossmann-fold domains"/>
    <property type="match status" value="1"/>
</dbReference>
<evidence type="ECO:0000313" key="3">
    <source>
        <dbReference type="EMBL" id="RAW10074.1"/>
    </source>
</evidence>
<evidence type="ECO:0000256" key="2">
    <source>
        <dbReference type="ARBA" id="ARBA00023002"/>
    </source>
</evidence>
<name>A0A329QCN3_9ACTN</name>
<dbReference type="OrthoDB" id="3458330at2"/>
<accession>A0A329QCN3</accession>
<dbReference type="PRINTS" id="PR00081">
    <property type="entry name" value="GDHRDH"/>
</dbReference>
<evidence type="ECO:0000256" key="1">
    <source>
        <dbReference type="ARBA" id="ARBA00006484"/>
    </source>
</evidence>
<organism evidence="3 4">
    <name type="scientific">Phytoactinopolyspora halophila</name>
    <dbReference type="NCBI Taxonomy" id="1981511"/>
    <lineage>
        <taxon>Bacteria</taxon>
        <taxon>Bacillati</taxon>
        <taxon>Actinomycetota</taxon>
        <taxon>Actinomycetes</taxon>
        <taxon>Jiangellales</taxon>
        <taxon>Jiangellaceae</taxon>
        <taxon>Phytoactinopolyspora</taxon>
    </lineage>
</organism>
<proteinExistence type="inferred from homology"/>
<keyword evidence="2" id="KW-0560">Oxidoreductase</keyword>
<sequence length="253" mass="26510">MTTRDMEGLGVLVTGAAGDIGAAMGREFAQRGAHVTAVDIKDPDSAAPWLDSIRAVGEATYVEADVRDRHAVAAALAGVENLYAVIGNAGIGGSAPFLEVSEQFWSDTLAINLTGCFNVGQLAAQELVSRGRGGRIVFTGSWVQDIPWPEITAYSVAKAGVQMLARQMALELADHGILVNVVAPGIVDAGLAKQLKDTDPGYAQRIKRVIPLGDLQTPEHVARATAFLCAPDNDYMTGSVLLADGGCSLHKVD</sequence>
<dbReference type="PANTHER" id="PTHR43669:SF3">
    <property type="entry name" value="ALCOHOL DEHYDROGENASE, PUTATIVE (AFU_ORTHOLOGUE AFUA_3G03445)-RELATED"/>
    <property type="match status" value="1"/>
</dbReference>
<dbReference type="InterPro" id="IPR036291">
    <property type="entry name" value="NAD(P)-bd_dom_sf"/>
</dbReference>
<keyword evidence="4" id="KW-1185">Reference proteome</keyword>
<dbReference type="GO" id="GO:0016491">
    <property type="term" value="F:oxidoreductase activity"/>
    <property type="evidence" value="ECO:0007669"/>
    <property type="project" value="UniProtKB-KW"/>
</dbReference>
<dbReference type="Pfam" id="PF13561">
    <property type="entry name" value="adh_short_C2"/>
    <property type="match status" value="1"/>
</dbReference>
<evidence type="ECO:0000313" key="4">
    <source>
        <dbReference type="Proteomes" id="UP000250462"/>
    </source>
</evidence>
<dbReference type="InterPro" id="IPR002347">
    <property type="entry name" value="SDR_fam"/>
</dbReference>
<gene>
    <name evidence="3" type="ORF">DPM12_19625</name>
</gene>
<comment type="similarity">
    <text evidence="1">Belongs to the short-chain dehydrogenases/reductases (SDR) family.</text>
</comment>
<dbReference type="PROSITE" id="PS00061">
    <property type="entry name" value="ADH_SHORT"/>
    <property type="match status" value="1"/>
</dbReference>
<protein>
    <submittedName>
        <fullName evidence="3">SDR family oxidoreductase</fullName>
    </submittedName>
</protein>
<dbReference type="EMBL" id="QMIG01000030">
    <property type="protein sequence ID" value="RAW10074.1"/>
    <property type="molecule type" value="Genomic_DNA"/>
</dbReference>
<dbReference type="FunFam" id="3.40.50.720:FF:000084">
    <property type="entry name" value="Short-chain dehydrogenase reductase"/>
    <property type="match status" value="1"/>
</dbReference>
<dbReference type="CDD" id="cd05233">
    <property type="entry name" value="SDR_c"/>
    <property type="match status" value="1"/>
</dbReference>
<dbReference type="Gene3D" id="3.40.50.720">
    <property type="entry name" value="NAD(P)-binding Rossmann-like Domain"/>
    <property type="match status" value="1"/>
</dbReference>
<dbReference type="PANTHER" id="PTHR43669">
    <property type="entry name" value="5-KETO-D-GLUCONATE 5-REDUCTASE"/>
    <property type="match status" value="1"/>
</dbReference>
<dbReference type="AlphaFoldDB" id="A0A329QCN3"/>